<name>A0AB73SZW8_9FIRM</name>
<dbReference type="Proteomes" id="UP000245412">
    <property type="component" value="Unassembled WGS sequence"/>
</dbReference>
<accession>A0AB73SZW8</accession>
<organism evidence="1 2">
    <name type="scientific">Murimonas intestini</name>
    <dbReference type="NCBI Taxonomy" id="1337051"/>
    <lineage>
        <taxon>Bacteria</taxon>
        <taxon>Bacillati</taxon>
        <taxon>Bacillota</taxon>
        <taxon>Clostridia</taxon>
        <taxon>Lachnospirales</taxon>
        <taxon>Lachnospiraceae</taxon>
        <taxon>Murimonas</taxon>
    </lineage>
</organism>
<reference evidence="1 2" key="1">
    <citation type="submission" date="2018-05" db="EMBL/GenBank/DDBJ databases">
        <authorList>
            <person name="Goeker M."/>
            <person name="Huntemann M."/>
            <person name="Clum A."/>
            <person name="Pillay M."/>
            <person name="Palaniappan K."/>
            <person name="Varghese N."/>
            <person name="Mikhailova N."/>
            <person name="Stamatis D."/>
            <person name="Reddy T."/>
            <person name="Daum C."/>
            <person name="Shapiro N."/>
            <person name="Ivanova N."/>
            <person name="Kyrpides N."/>
            <person name="Woyke T."/>
        </authorList>
    </citation>
    <scope>NUCLEOTIDE SEQUENCE [LARGE SCALE GENOMIC DNA]</scope>
    <source>
        <strain evidence="1 2">DSM 26524</strain>
    </source>
</reference>
<gene>
    <name evidence="1" type="ORF">C7383_11595</name>
</gene>
<dbReference type="EMBL" id="QGGY01000015">
    <property type="protein sequence ID" value="PWJ72939.1"/>
    <property type="molecule type" value="Genomic_DNA"/>
</dbReference>
<comment type="caution">
    <text evidence="1">The sequence shown here is derived from an EMBL/GenBank/DDBJ whole genome shotgun (WGS) entry which is preliminary data.</text>
</comment>
<proteinExistence type="predicted"/>
<protein>
    <recommendedName>
        <fullName evidence="3">Phage protein</fullName>
    </recommendedName>
</protein>
<evidence type="ECO:0000313" key="1">
    <source>
        <dbReference type="EMBL" id="PWJ72939.1"/>
    </source>
</evidence>
<keyword evidence="2" id="KW-1185">Reference proteome</keyword>
<sequence length="105" mass="12351">MEKLKAIRDALLTVTKETYHYTKTGEADRYIIWAEDGEGDSIHADDRKVEQVITGTVDYYTPDDFDPVFDRIQKALTEYGIPYRFNSSQYEDETGLIHHEWVWEV</sequence>
<dbReference type="AlphaFoldDB" id="A0AB73SZW8"/>
<dbReference type="RefSeq" id="WP_109748105.1">
    <property type="nucleotide sequence ID" value="NZ_JANKBI010000015.1"/>
</dbReference>
<evidence type="ECO:0000313" key="2">
    <source>
        <dbReference type="Proteomes" id="UP000245412"/>
    </source>
</evidence>
<evidence type="ECO:0008006" key="3">
    <source>
        <dbReference type="Google" id="ProtNLM"/>
    </source>
</evidence>